<sequence>MMSRLPRLTDLRGSLLAVSLAVVIAATSVVLSQRQLEHARRQLQSAHQQLSAAHHALATARNDALVLPAYAALYRSLQERHVLGEISPNFGIVIEQQRPFAIDMHYNLSAPHPYSAQASTPFELTLLPVNLQLELLHEGRLLDLLDGLRAHGWFMLERCSIEPADDALHADCSGGWLTVKSHANH</sequence>
<dbReference type="KEGG" id="fam:OYT1_ch0452"/>
<name>A0A2Z6G9N8_9PROT</name>
<protein>
    <submittedName>
        <fullName evidence="1">Uncharacterized protein</fullName>
    </submittedName>
</protein>
<dbReference type="EMBL" id="AP018738">
    <property type="protein sequence ID" value="BBE50025.1"/>
    <property type="molecule type" value="Genomic_DNA"/>
</dbReference>
<dbReference type="Proteomes" id="UP000033070">
    <property type="component" value="Chromosome"/>
</dbReference>
<organism evidence="1 2">
    <name type="scientific">Ferriphaselus amnicola</name>
    <dbReference type="NCBI Taxonomy" id="1188319"/>
    <lineage>
        <taxon>Bacteria</taxon>
        <taxon>Pseudomonadati</taxon>
        <taxon>Pseudomonadota</taxon>
        <taxon>Betaproteobacteria</taxon>
        <taxon>Nitrosomonadales</taxon>
        <taxon>Gallionellaceae</taxon>
        <taxon>Ferriphaselus</taxon>
    </lineage>
</organism>
<dbReference type="AlphaFoldDB" id="A0A2Z6G9N8"/>
<keyword evidence="2" id="KW-1185">Reference proteome</keyword>
<dbReference type="RefSeq" id="WP_062625536.1">
    <property type="nucleotide sequence ID" value="NZ_AP018738.1"/>
</dbReference>
<dbReference type="STRING" id="1188319.OYT1_00300"/>
<accession>A0A2Z6G9N8</accession>
<dbReference type="OrthoDB" id="8527869at2"/>
<evidence type="ECO:0000313" key="2">
    <source>
        <dbReference type="Proteomes" id="UP000033070"/>
    </source>
</evidence>
<gene>
    <name evidence="1" type="ORF">OYT1_ch0452</name>
</gene>
<reference evidence="1 2" key="1">
    <citation type="submission" date="2018-06" db="EMBL/GenBank/DDBJ databases">
        <title>OYT1 Genome Sequencing.</title>
        <authorList>
            <person name="Kato S."/>
            <person name="Itoh T."/>
            <person name="Ohkuma M."/>
        </authorList>
    </citation>
    <scope>NUCLEOTIDE SEQUENCE [LARGE SCALE GENOMIC DNA]</scope>
    <source>
        <strain evidence="1 2">OYT1</strain>
    </source>
</reference>
<evidence type="ECO:0000313" key="1">
    <source>
        <dbReference type="EMBL" id="BBE50025.1"/>
    </source>
</evidence>
<proteinExistence type="predicted"/>